<evidence type="ECO:0000313" key="2">
    <source>
        <dbReference type="Proteomes" id="UP000505355"/>
    </source>
</evidence>
<dbReference type="AlphaFoldDB" id="A0A7D4UK58"/>
<sequence length="260" mass="29811">MKINMPLLVLILLSKLSFCQPESQKFKSSKLKNVHLSTVELKGKFTDNDFSQLWTKTENKFVYGFIGDNYRRIRIKFINVTKDSAGSYAVYGKSMVGNNKCSFKGSIVVSNVRKYKSISYGVDNEYKSKGIVGNYTIIGEYILIEDNAEPFSGVFSGVFKTDFYLTKDNRVHYDNTEMDADGYTNNEFVGIWTDNKTKSIKICNWGDYRVPNSGNLDVGAGEFSPNEKYLPFGWQTLRDANSEKPISIKARKEEQRIWWQ</sequence>
<accession>A0A7D4UK58</accession>
<dbReference type="EMBL" id="CP054139">
    <property type="protein sequence ID" value="QKJ30102.1"/>
    <property type="molecule type" value="Genomic_DNA"/>
</dbReference>
<protein>
    <submittedName>
        <fullName evidence="1">Uncharacterized protein</fullName>
    </submittedName>
</protein>
<name>A0A7D4UK58_9SPHI</name>
<dbReference type="Proteomes" id="UP000505355">
    <property type="component" value="Chromosome"/>
</dbReference>
<proteinExistence type="predicted"/>
<keyword evidence="2" id="KW-1185">Reference proteome</keyword>
<organism evidence="1 2">
    <name type="scientific">Mucilaginibacter mali</name>
    <dbReference type="NCBI Taxonomy" id="2740462"/>
    <lineage>
        <taxon>Bacteria</taxon>
        <taxon>Pseudomonadati</taxon>
        <taxon>Bacteroidota</taxon>
        <taxon>Sphingobacteriia</taxon>
        <taxon>Sphingobacteriales</taxon>
        <taxon>Sphingobacteriaceae</taxon>
        <taxon>Mucilaginibacter</taxon>
    </lineage>
</organism>
<reference evidence="1 2" key="1">
    <citation type="submission" date="2020-05" db="EMBL/GenBank/DDBJ databases">
        <title>Mucilaginibacter mali sp. nov.</title>
        <authorList>
            <person name="Kim H.S."/>
            <person name="Lee K.C."/>
            <person name="Suh M.K."/>
            <person name="Kim J.-S."/>
            <person name="Han K.-I."/>
            <person name="Eom M.K."/>
            <person name="Shin Y.K."/>
            <person name="Lee J.-S."/>
        </authorList>
    </citation>
    <scope>NUCLEOTIDE SEQUENCE [LARGE SCALE GENOMIC DNA]</scope>
    <source>
        <strain evidence="1 2">G2-14</strain>
    </source>
</reference>
<dbReference type="RefSeq" id="WP_173414792.1">
    <property type="nucleotide sequence ID" value="NZ_CP054139.1"/>
</dbReference>
<evidence type="ECO:0000313" key="1">
    <source>
        <dbReference type="EMBL" id="QKJ30102.1"/>
    </source>
</evidence>
<gene>
    <name evidence="1" type="ORF">HQ865_10135</name>
</gene>
<dbReference type="KEGG" id="mmab:HQ865_10135"/>